<name>A0ABP3YFU2_9BACT</name>
<evidence type="ECO:0000313" key="2">
    <source>
        <dbReference type="Proteomes" id="UP001500469"/>
    </source>
</evidence>
<organism evidence="1 2">
    <name type="scientific">Algoriphagus jejuensis</name>
    <dbReference type="NCBI Taxonomy" id="419934"/>
    <lineage>
        <taxon>Bacteria</taxon>
        <taxon>Pseudomonadati</taxon>
        <taxon>Bacteroidota</taxon>
        <taxon>Cytophagia</taxon>
        <taxon>Cytophagales</taxon>
        <taxon>Cyclobacteriaceae</taxon>
        <taxon>Algoriphagus</taxon>
    </lineage>
</organism>
<dbReference type="EMBL" id="BAAAFI010000038">
    <property type="protein sequence ID" value="GAA0879993.1"/>
    <property type="molecule type" value="Genomic_DNA"/>
</dbReference>
<sequence>MLHPIYDTPGMFEFTVDNNMLIVNNRDEYFEYGYDTCFLKLKKKSELILTIDDVDYRFQKHEPKKKVLTLKRYTLKWSLALVPVRFLR</sequence>
<protein>
    <submittedName>
        <fullName evidence="1">Uncharacterized protein</fullName>
    </submittedName>
</protein>
<dbReference type="Proteomes" id="UP001500469">
    <property type="component" value="Unassembled WGS sequence"/>
</dbReference>
<proteinExistence type="predicted"/>
<comment type="caution">
    <text evidence="1">The sequence shown here is derived from an EMBL/GenBank/DDBJ whole genome shotgun (WGS) entry which is preliminary data.</text>
</comment>
<gene>
    <name evidence="1" type="ORF">GCM10009119_29630</name>
</gene>
<evidence type="ECO:0000313" key="1">
    <source>
        <dbReference type="EMBL" id="GAA0879993.1"/>
    </source>
</evidence>
<accession>A0ABP3YFU2</accession>
<keyword evidence="2" id="KW-1185">Reference proteome</keyword>
<reference evidence="2" key="1">
    <citation type="journal article" date="2019" name="Int. J. Syst. Evol. Microbiol.">
        <title>The Global Catalogue of Microorganisms (GCM) 10K type strain sequencing project: providing services to taxonomists for standard genome sequencing and annotation.</title>
        <authorList>
            <consortium name="The Broad Institute Genomics Platform"/>
            <consortium name="The Broad Institute Genome Sequencing Center for Infectious Disease"/>
            <person name="Wu L."/>
            <person name="Ma J."/>
        </authorList>
    </citation>
    <scope>NUCLEOTIDE SEQUENCE [LARGE SCALE GENOMIC DNA]</scope>
    <source>
        <strain evidence="2">JCM 16112</strain>
    </source>
</reference>